<keyword evidence="3" id="KW-1185">Reference proteome</keyword>
<dbReference type="RefSeq" id="WP_238198270.1">
    <property type="nucleotide sequence ID" value="NZ_BPQZ01000023.1"/>
</dbReference>
<accession>A0AA37WSU9</accession>
<gene>
    <name evidence="2" type="ORF">GCM10007890_27950</name>
</gene>
<feature type="compositionally biased region" description="Polar residues" evidence="1">
    <location>
        <begin position="99"/>
        <end position="109"/>
    </location>
</feature>
<evidence type="ECO:0000313" key="3">
    <source>
        <dbReference type="Proteomes" id="UP001157440"/>
    </source>
</evidence>
<dbReference type="Proteomes" id="UP001157440">
    <property type="component" value="Unassembled WGS sequence"/>
</dbReference>
<evidence type="ECO:0000256" key="1">
    <source>
        <dbReference type="SAM" id="MobiDB-lite"/>
    </source>
</evidence>
<proteinExistence type="predicted"/>
<organism evidence="2 3">
    <name type="scientific">Methylobacterium tardum</name>
    <dbReference type="NCBI Taxonomy" id="374432"/>
    <lineage>
        <taxon>Bacteria</taxon>
        <taxon>Pseudomonadati</taxon>
        <taxon>Pseudomonadota</taxon>
        <taxon>Alphaproteobacteria</taxon>
        <taxon>Hyphomicrobiales</taxon>
        <taxon>Methylobacteriaceae</taxon>
        <taxon>Methylobacterium</taxon>
    </lineage>
</organism>
<comment type="caution">
    <text evidence="2">The sequence shown here is derived from an EMBL/GenBank/DDBJ whole genome shotgun (WGS) entry which is preliminary data.</text>
</comment>
<reference evidence="3" key="1">
    <citation type="journal article" date="2019" name="Int. J. Syst. Evol. Microbiol.">
        <title>The Global Catalogue of Microorganisms (GCM) 10K type strain sequencing project: providing services to taxonomists for standard genome sequencing and annotation.</title>
        <authorList>
            <consortium name="The Broad Institute Genomics Platform"/>
            <consortium name="The Broad Institute Genome Sequencing Center for Infectious Disease"/>
            <person name="Wu L."/>
            <person name="Ma J."/>
        </authorList>
    </citation>
    <scope>NUCLEOTIDE SEQUENCE [LARGE SCALE GENOMIC DNA]</scope>
    <source>
        <strain evidence="3">NBRC 103632</strain>
    </source>
</reference>
<feature type="compositionally biased region" description="Low complexity" evidence="1">
    <location>
        <begin position="142"/>
        <end position="165"/>
    </location>
</feature>
<feature type="compositionally biased region" description="Polar residues" evidence="1">
    <location>
        <begin position="82"/>
        <end position="91"/>
    </location>
</feature>
<feature type="compositionally biased region" description="Basic residues" evidence="1">
    <location>
        <begin position="119"/>
        <end position="128"/>
    </location>
</feature>
<dbReference type="EMBL" id="BSPL01000017">
    <property type="protein sequence ID" value="GLS70782.1"/>
    <property type="molecule type" value="Genomic_DNA"/>
</dbReference>
<feature type="compositionally biased region" description="Low complexity" evidence="1">
    <location>
        <begin position="38"/>
        <end position="58"/>
    </location>
</feature>
<evidence type="ECO:0008006" key="4">
    <source>
        <dbReference type="Google" id="ProtNLM"/>
    </source>
</evidence>
<sequence length="203" mass="19441">MSVNTVSGASLQKDLVSALRQARAANARPVDADTFTPASQDAGSAQSAGSAAQSGSAASAPAMSNDLMASLLQLQSDFSQMGLQNGVTSPTDPADASGTAASSSVTDASQGAGDATPVQRHRGHHHHPLASDAADGTQAGQASGASDTSTVAGASSSGDASSTASIGSGLDALLQQMTKAIAAYASGGPVGVAAAALTSTAKA</sequence>
<protein>
    <recommendedName>
        <fullName evidence="4">Cell wall anchor protein</fullName>
    </recommendedName>
</protein>
<feature type="region of interest" description="Disordered" evidence="1">
    <location>
        <begin position="20"/>
        <end position="58"/>
    </location>
</feature>
<name>A0AA37WSU9_9HYPH</name>
<feature type="region of interest" description="Disordered" evidence="1">
    <location>
        <begin position="82"/>
        <end position="165"/>
    </location>
</feature>
<dbReference type="AlphaFoldDB" id="A0AA37WSU9"/>
<evidence type="ECO:0000313" key="2">
    <source>
        <dbReference type="EMBL" id="GLS70782.1"/>
    </source>
</evidence>